<keyword evidence="10" id="KW-0456">Lyase</keyword>
<evidence type="ECO:0000256" key="1">
    <source>
        <dbReference type="ARBA" id="ARBA00009409"/>
    </source>
</evidence>
<comment type="similarity">
    <text evidence="1">Belongs to the FPG family.</text>
</comment>
<evidence type="ECO:0000256" key="3">
    <source>
        <dbReference type="ARBA" id="ARBA00022723"/>
    </source>
</evidence>
<gene>
    <name evidence="16" type="ORF">H9821_08925</name>
</gene>
<dbReference type="PROSITE" id="PS51068">
    <property type="entry name" value="FPG_CAT"/>
    <property type="match status" value="1"/>
</dbReference>
<dbReference type="Pfam" id="PF01149">
    <property type="entry name" value="Fapy_DNA_glyco"/>
    <property type="match status" value="1"/>
</dbReference>
<evidence type="ECO:0000256" key="13">
    <source>
        <dbReference type="PROSITE-ProRule" id="PRU00391"/>
    </source>
</evidence>
<keyword evidence="8" id="KW-0238">DNA-binding</keyword>
<proteinExistence type="inferred from homology"/>
<reference evidence="16" key="2">
    <citation type="submission" date="2021-04" db="EMBL/GenBank/DDBJ databases">
        <authorList>
            <person name="Gilroy R."/>
        </authorList>
    </citation>
    <scope>NUCLEOTIDE SEQUENCE</scope>
    <source>
        <strain evidence="16">ChiHjej12B11-9195</strain>
    </source>
</reference>
<keyword evidence="5 13" id="KW-0863">Zinc-finger</keyword>
<reference evidence="16" key="1">
    <citation type="journal article" date="2021" name="PeerJ">
        <title>Extensive microbial diversity within the chicken gut microbiome revealed by metagenomics and culture.</title>
        <authorList>
            <person name="Gilroy R."/>
            <person name="Ravi A."/>
            <person name="Getino M."/>
            <person name="Pursley I."/>
            <person name="Horton D.L."/>
            <person name="Alikhan N.F."/>
            <person name="Baker D."/>
            <person name="Gharbi K."/>
            <person name="Hall N."/>
            <person name="Watson M."/>
            <person name="Adriaenssens E.M."/>
            <person name="Foster-Nyarko E."/>
            <person name="Jarju S."/>
            <person name="Secka A."/>
            <person name="Antonio M."/>
            <person name="Oren A."/>
            <person name="Chaudhuri R.R."/>
            <person name="La Ragione R."/>
            <person name="Hildebrand F."/>
            <person name="Pallen M.J."/>
        </authorList>
    </citation>
    <scope>NUCLEOTIDE SEQUENCE</scope>
    <source>
        <strain evidence="16">ChiHjej12B11-9195</strain>
    </source>
</reference>
<dbReference type="Gene3D" id="1.10.8.50">
    <property type="match status" value="1"/>
</dbReference>
<dbReference type="PANTHER" id="PTHR42697:SF1">
    <property type="entry name" value="ENDONUCLEASE 8"/>
    <property type="match status" value="1"/>
</dbReference>
<evidence type="ECO:0000256" key="7">
    <source>
        <dbReference type="ARBA" id="ARBA00022833"/>
    </source>
</evidence>
<evidence type="ECO:0000256" key="11">
    <source>
        <dbReference type="ARBA" id="ARBA00023268"/>
    </source>
</evidence>
<keyword evidence="6" id="KW-0378">Hydrolase</keyword>
<dbReference type="Gene3D" id="3.20.190.10">
    <property type="entry name" value="MutM-like, N-terminal"/>
    <property type="match status" value="1"/>
</dbReference>
<evidence type="ECO:0000259" key="15">
    <source>
        <dbReference type="PROSITE" id="PS51068"/>
    </source>
</evidence>
<dbReference type="PANTHER" id="PTHR42697">
    <property type="entry name" value="ENDONUCLEASE 8"/>
    <property type="match status" value="1"/>
</dbReference>
<evidence type="ECO:0000259" key="14">
    <source>
        <dbReference type="PROSITE" id="PS51066"/>
    </source>
</evidence>
<dbReference type="Proteomes" id="UP000824134">
    <property type="component" value="Unassembled WGS sequence"/>
</dbReference>
<feature type="domain" description="FPG-type" evidence="14">
    <location>
        <begin position="236"/>
        <end position="291"/>
    </location>
</feature>
<dbReference type="GO" id="GO:0000703">
    <property type="term" value="F:oxidized pyrimidine nucleobase lesion DNA N-glycosylase activity"/>
    <property type="evidence" value="ECO:0007669"/>
    <property type="project" value="TreeGrafter"/>
</dbReference>
<dbReference type="EMBL" id="DXCN01000069">
    <property type="protein sequence ID" value="HIY95760.1"/>
    <property type="molecule type" value="Genomic_DNA"/>
</dbReference>
<dbReference type="CDD" id="cd08971">
    <property type="entry name" value="AcNei2_N"/>
    <property type="match status" value="1"/>
</dbReference>
<feature type="domain" description="Formamidopyrimidine-DNA glycosylase catalytic" evidence="15">
    <location>
        <begin position="2"/>
        <end position="147"/>
    </location>
</feature>
<accession>A0A9D2CR61</accession>
<keyword evidence="4" id="KW-0227">DNA damage</keyword>
<evidence type="ECO:0000256" key="8">
    <source>
        <dbReference type="ARBA" id="ARBA00023125"/>
    </source>
</evidence>
<dbReference type="InterPro" id="IPR044090">
    <property type="entry name" value="Nei2_N"/>
</dbReference>
<evidence type="ECO:0000256" key="5">
    <source>
        <dbReference type="ARBA" id="ARBA00022771"/>
    </source>
</evidence>
<keyword evidence="3" id="KW-0479">Metal-binding</keyword>
<evidence type="ECO:0000256" key="12">
    <source>
        <dbReference type="ARBA" id="ARBA00023295"/>
    </source>
</evidence>
<evidence type="ECO:0000256" key="2">
    <source>
        <dbReference type="ARBA" id="ARBA00012720"/>
    </source>
</evidence>
<evidence type="ECO:0000256" key="10">
    <source>
        <dbReference type="ARBA" id="ARBA00023239"/>
    </source>
</evidence>
<evidence type="ECO:0000313" key="17">
    <source>
        <dbReference type="Proteomes" id="UP000824134"/>
    </source>
</evidence>
<dbReference type="PROSITE" id="PS51066">
    <property type="entry name" value="ZF_FPG_2"/>
    <property type="match status" value="1"/>
</dbReference>
<dbReference type="GO" id="GO:0008270">
    <property type="term" value="F:zinc ion binding"/>
    <property type="evidence" value="ECO:0007669"/>
    <property type="project" value="UniProtKB-KW"/>
</dbReference>
<evidence type="ECO:0000256" key="9">
    <source>
        <dbReference type="ARBA" id="ARBA00023204"/>
    </source>
</evidence>
<dbReference type="InterPro" id="IPR012319">
    <property type="entry name" value="FPG_cat"/>
</dbReference>
<comment type="caution">
    <text evidence="16">The sequence shown here is derived from an EMBL/GenBank/DDBJ whole genome shotgun (WGS) entry which is preliminary data.</text>
</comment>
<dbReference type="SUPFAM" id="SSF81624">
    <property type="entry name" value="N-terminal domain of MutM-like DNA repair proteins"/>
    <property type="match status" value="1"/>
</dbReference>
<evidence type="ECO:0000256" key="4">
    <source>
        <dbReference type="ARBA" id="ARBA00022763"/>
    </source>
</evidence>
<dbReference type="AlphaFoldDB" id="A0A9D2CR61"/>
<dbReference type="GO" id="GO:0140078">
    <property type="term" value="F:class I DNA-(apurinic or apyrimidinic site) endonuclease activity"/>
    <property type="evidence" value="ECO:0007669"/>
    <property type="project" value="UniProtKB-EC"/>
</dbReference>
<dbReference type="InterPro" id="IPR015886">
    <property type="entry name" value="H2TH_FPG"/>
</dbReference>
<keyword evidence="7" id="KW-0862">Zinc</keyword>
<dbReference type="SMART" id="SM00898">
    <property type="entry name" value="Fapy_DNA_glyco"/>
    <property type="match status" value="1"/>
</dbReference>
<dbReference type="GO" id="GO:0006284">
    <property type="term" value="P:base-excision repair"/>
    <property type="evidence" value="ECO:0007669"/>
    <property type="project" value="InterPro"/>
</dbReference>
<protein>
    <recommendedName>
        <fullName evidence="2">DNA-(apurinic or apyrimidinic site) lyase</fullName>
        <ecNumber evidence="2">4.2.99.18</ecNumber>
    </recommendedName>
</protein>
<dbReference type="InterPro" id="IPR010979">
    <property type="entry name" value="Ribosomal_uS13-like_H2TH"/>
</dbReference>
<dbReference type="EC" id="4.2.99.18" evidence="2"/>
<keyword evidence="12" id="KW-0326">Glycosidase</keyword>
<evidence type="ECO:0000313" key="16">
    <source>
        <dbReference type="EMBL" id="HIY95760.1"/>
    </source>
</evidence>
<dbReference type="InterPro" id="IPR000214">
    <property type="entry name" value="Znf_DNA_glyclase/AP_lyase"/>
</dbReference>
<keyword evidence="11" id="KW-0511">Multifunctional enzyme</keyword>
<organism evidence="16 17">
    <name type="scientific">Candidatus Rothia avicola</name>
    <dbReference type="NCBI Taxonomy" id="2840478"/>
    <lineage>
        <taxon>Bacteria</taxon>
        <taxon>Bacillati</taxon>
        <taxon>Actinomycetota</taxon>
        <taxon>Actinomycetes</taxon>
        <taxon>Micrococcales</taxon>
        <taxon>Micrococcaceae</taxon>
        <taxon>Rothia</taxon>
    </lineage>
</organism>
<dbReference type="InterPro" id="IPR035937">
    <property type="entry name" value="FPG_N"/>
</dbReference>
<name>A0A9D2CR61_9MICC</name>
<evidence type="ECO:0000256" key="6">
    <source>
        <dbReference type="ARBA" id="ARBA00022801"/>
    </source>
</evidence>
<dbReference type="SMART" id="SM01232">
    <property type="entry name" value="H2TH"/>
    <property type="match status" value="1"/>
</dbReference>
<dbReference type="SUPFAM" id="SSF46946">
    <property type="entry name" value="S13-like H2TH domain"/>
    <property type="match status" value="1"/>
</dbReference>
<dbReference type="Pfam" id="PF06831">
    <property type="entry name" value="H2TH"/>
    <property type="match status" value="1"/>
</dbReference>
<sequence>MPEGDTVWRQARSLHRALAGRTTHTTDFRYPQVANVNLAGQPIHGALARGKHILLRIGEMTVHSHLKMDGIWHLYGLDADGSREKWRRPSEQVRALIQANARLDSDGQVVPGSHPVEAVGFTLGLFEVFPTSQEADRLSYLGPDLLGPDWSLESAVANLAARPERPLGVALLDQKNLAGIGTIYRAETCFLAGLDPRTPVGAVPDIAAVVSIARLLLDANRGRPHRVTHTSAEPLWCYGREGRPCYRCGETIIKEDLSETGTGADRYTAGHLYAREEDTDRISFRCPGCQELPGAARSCQELPGAARLSFRAPRE</sequence>
<keyword evidence="9" id="KW-0234">DNA repair</keyword>
<dbReference type="GO" id="GO:0003684">
    <property type="term" value="F:damaged DNA binding"/>
    <property type="evidence" value="ECO:0007669"/>
    <property type="project" value="InterPro"/>
</dbReference>